<dbReference type="EMBL" id="JAEEAQ010000084">
    <property type="protein sequence ID" value="MBI0313709.1"/>
    <property type="molecule type" value="Genomic_DNA"/>
</dbReference>
<evidence type="ECO:0008006" key="3">
    <source>
        <dbReference type="Google" id="ProtNLM"/>
    </source>
</evidence>
<dbReference type="RefSeq" id="WP_198276836.1">
    <property type="nucleotide sequence ID" value="NZ_BAAAIF010000001.1"/>
</dbReference>
<proteinExistence type="predicted"/>
<evidence type="ECO:0000313" key="1">
    <source>
        <dbReference type="EMBL" id="MBI0313709.1"/>
    </source>
</evidence>
<accession>A0ABS0R8K4</accession>
<name>A0ABS0R8K4_9ACTN</name>
<sequence>MLEAKAAKILQREYGPGGSAANCSVVAEIEPGTVLRDAVLSGLGVTVLPLTATRAHFRPR</sequence>
<organism evidence="1 2">
    <name type="scientific">Streptomyces javensis</name>
    <dbReference type="NCBI Taxonomy" id="114698"/>
    <lineage>
        <taxon>Bacteria</taxon>
        <taxon>Bacillati</taxon>
        <taxon>Actinomycetota</taxon>
        <taxon>Actinomycetes</taxon>
        <taxon>Kitasatosporales</taxon>
        <taxon>Streptomycetaceae</taxon>
        <taxon>Streptomyces</taxon>
        <taxon>Streptomyces violaceusniger group</taxon>
    </lineage>
</organism>
<protein>
    <recommendedName>
        <fullName evidence="3">LysR substrate-binding domain-containing protein</fullName>
    </recommendedName>
</protein>
<reference evidence="1 2" key="1">
    <citation type="submission" date="2020-12" db="EMBL/GenBank/DDBJ databases">
        <authorList>
            <person name="Kusuma A.B."/>
            <person name="Nouioui I."/>
            <person name="Goodfellow M."/>
        </authorList>
    </citation>
    <scope>NUCLEOTIDE SEQUENCE [LARGE SCALE GENOMIC DNA]</scope>
    <source>
        <strain evidence="1 2">DSM 41764</strain>
    </source>
</reference>
<dbReference type="Proteomes" id="UP000638849">
    <property type="component" value="Unassembled WGS sequence"/>
</dbReference>
<comment type="caution">
    <text evidence="1">The sequence shown here is derived from an EMBL/GenBank/DDBJ whole genome shotgun (WGS) entry which is preliminary data.</text>
</comment>
<evidence type="ECO:0000313" key="2">
    <source>
        <dbReference type="Proteomes" id="UP000638849"/>
    </source>
</evidence>
<gene>
    <name evidence="1" type="ORF">JBF12_12030</name>
</gene>
<keyword evidence="2" id="KW-1185">Reference proteome</keyword>